<dbReference type="OMA" id="DICWIPG"/>
<feature type="domain" description="PAZ" evidence="1">
    <location>
        <begin position="229"/>
        <end position="313"/>
    </location>
</feature>
<dbReference type="RefSeq" id="XP_001707926.1">
    <property type="nucleotide sequence ID" value="XM_001707874.1"/>
</dbReference>
<dbReference type="GeneID" id="5700835"/>
<dbReference type="VEuPathDB" id="GiardiaDB:GL50803_2902"/>
<proteinExistence type="predicted"/>
<dbReference type="Pfam" id="PF02171">
    <property type="entry name" value="Piwi"/>
    <property type="match status" value="1"/>
</dbReference>
<dbReference type="GO" id="GO:0003723">
    <property type="term" value="F:RNA binding"/>
    <property type="evidence" value="ECO:0007669"/>
    <property type="project" value="InterPro"/>
</dbReference>
<dbReference type="PROSITE" id="PS50821">
    <property type="entry name" value="PAZ"/>
    <property type="match status" value="1"/>
</dbReference>
<dbReference type="Gene3D" id="3.40.50.2300">
    <property type="match status" value="1"/>
</dbReference>
<dbReference type="Proteomes" id="UP000001548">
    <property type="component" value="Unassembled WGS sequence"/>
</dbReference>
<dbReference type="InterPro" id="IPR036397">
    <property type="entry name" value="RNaseH_sf"/>
</dbReference>
<evidence type="ECO:0000259" key="2">
    <source>
        <dbReference type="PROSITE" id="PS50822"/>
    </source>
</evidence>
<dbReference type="SMR" id="A0A644EY87"/>
<dbReference type="InParanoid" id="A0A644EY87"/>
<name>A0A644EY87_GIAIC</name>
<evidence type="ECO:0000313" key="4">
    <source>
        <dbReference type="Proteomes" id="UP000001548"/>
    </source>
</evidence>
<dbReference type="Gene3D" id="3.30.420.10">
    <property type="entry name" value="Ribonuclease H-like superfamily/Ribonuclease H"/>
    <property type="match status" value="1"/>
</dbReference>
<dbReference type="InterPro" id="IPR003165">
    <property type="entry name" value="Piwi"/>
</dbReference>
<dbReference type="PROSITE" id="PS50822">
    <property type="entry name" value="PIWI"/>
    <property type="match status" value="1"/>
</dbReference>
<dbReference type="InterPro" id="IPR003100">
    <property type="entry name" value="PAZ_dom"/>
</dbReference>
<accession>A0A644EY87</accession>
<dbReference type="EMBL" id="AACB03000005">
    <property type="protein sequence ID" value="KAE8301354.1"/>
    <property type="molecule type" value="Genomic_DNA"/>
</dbReference>
<comment type="caution">
    <text evidence="3">The sequence shown here is derived from an EMBL/GenBank/DDBJ whole genome shotgun (WGS) entry which is preliminary data.</text>
</comment>
<evidence type="ECO:0000259" key="1">
    <source>
        <dbReference type="PROSITE" id="PS50821"/>
    </source>
</evidence>
<reference evidence="3 4" key="1">
    <citation type="journal article" date="2007" name="Science">
        <title>Genomic minimalism in the early diverging intestinal parasite Giardia lamblia.</title>
        <authorList>
            <person name="Morrison H.G."/>
            <person name="McArthur A.G."/>
            <person name="Gillin F.D."/>
            <person name="Aley S.B."/>
            <person name="Adam R.D."/>
            <person name="Olsen G.J."/>
            <person name="Best A.A."/>
            <person name="Cande W.Z."/>
            <person name="Chen F."/>
            <person name="Cipriano M.J."/>
            <person name="Davids B.J."/>
            <person name="Dawson S.C."/>
            <person name="Elmendorf H.G."/>
            <person name="Hehl A.B."/>
            <person name="Holder M.E."/>
            <person name="Huse S.M."/>
            <person name="Kim U.U."/>
            <person name="Lasek-Nesselquist E."/>
            <person name="Manning G."/>
            <person name="Nigam A."/>
            <person name="Nixon J.E."/>
            <person name="Palm D."/>
            <person name="Passamaneck N.E."/>
            <person name="Prabhu A."/>
            <person name="Reich C.I."/>
            <person name="Reiner D.S."/>
            <person name="Samuelson J."/>
            <person name="Svard S.G."/>
            <person name="Sogin M.L."/>
        </authorList>
    </citation>
    <scope>NUCLEOTIDE SEQUENCE [LARGE SCALE GENOMIC DNA]</scope>
    <source>
        <strain evidence="3 4">WB C6</strain>
    </source>
</reference>
<dbReference type="PANTHER" id="PTHR22891">
    <property type="entry name" value="EUKARYOTIC TRANSLATION INITIATION FACTOR 2C"/>
    <property type="match status" value="1"/>
</dbReference>
<dbReference type="AlphaFoldDB" id="A0A644EY87"/>
<evidence type="ECO:0000313" key="3">
    <source>
        <dbReference type="EMBL" id="KAE8301354.1"/>
    </source>
</evidence>
<dbReference type="SUPFAM" id="SSF53098">
    <property type="entry name" value="Ribonuclease H-like"/>
    <property type="match status" value="1"/>
</dbReference>
<feature type="domain" description="Piwi" evidence="2">
    <location>
        <begin position="555"/>
        <end position="879"/>
    </location>
</feature>
<organism evidence="3 4">
    <name type="scientific">Giardia intestinalis (strain ATCC 50803 / WB clone C6)</name>
    <name type="common">Giardia lamblia</name>
    <dbReference type="NCBI Taxonomy" id="184922"/>
    <lineage>
        <taxon>Eukaryota</taxon>
        <taxon>Metamonada</taxon>
        <taxon>Diplomonadida</taxon>
        <taxon>Hexamitidae</taxon>
        <taxon>Giardiinae</taxon>
        <taxon>Giardia</taxon>
    </lineage>
</organism>
<keyword evidence="4" id="KW-1185">Reference proteome</keyword>
<dbReference type="InterPro" id="IPR012337">
    <property type="entry name" value="RNaseH-like_sf"/>
</dbReference>
<protein>
    <submittedName>
        <fullName evidence="3">Argonaute</fullName>
    </submittedName>
</protein>
<dbReference type="SMART" id="SM00950">
    <property type="entry name" value="Piwi"/>
    <property type="match status" value="1"/>
</dbReference>
<dbReference type="KEGG" id="gla:GL50803_002902"/>
<sequence>MVADVVTSRINFYPYTVLPSARPVYQYDLSIHISNQGYSLDNADSCRALERFCEQQDAALGNNLEHGLFYSLIIDFPSSDACPISSFYSQIDLGSRPITHTVEFLSTQKPRRRGGRVGGMRNNIAGPPITPVQATVKVTRVRQMDPTDLMSMKILLNILLRRTFESSLGMLNIRSGFYDLRNPSIHAIQIDGRGYDICWIPGFRLTTATLRGKLGLQILPETTKVRSKSMNELLTERRGNIHPSALAVITVMAMHNGKVFRVHSIVQGQTIVSPLANGNETDYFTYYSTRYRDKIDSAGLSLLRHNDYCNSVMQQDKFILKLTPLKRTQNGKVVRPCNVPSSLCIIISDNEIAPYGVSKLSTNRAAVALSTMSPDALLEKATAFAARLAEDTELQSLLGDYGFGFTSNPLELETFVCKPPKLMMDNTSRIVTIEDDSGGVFHNLLQSPGVSPIYYSNNNQPATGMPVWAIMVPRNLGNDYARRLRKELTERVRSLAGTTAPNIGDPPLIAVELSNQRREMYRVEPYKDAFKALLNKLRLEYKDARESEIVAKIQLVVIVIPGPKQDRGDLYKGIKQFYTHMGIVTQCLLAPKSSQNELQWYDQAVLRSVCQQIYAKAGGAVWAPVLPPQNVYSKSTMLCALDISRPKKTVGRPAEVPISTAGFISTYDGSFEYIYSQKKTLVPNRLNHGGELQQQTLMEAFIKNSCNVYLAFNNRILPDHIVIFRDGVSDSQISATLEVEIKSLYECLRQIYHKSNRPMCDLKVIVAQKTCAMRFSAVGGTVLRSGYYVINRSPDNRQQGSEFLMASQAIVHGTTPKPIRYKIIFDSMEASVDNDSFNQLIELTNAMAYGYVNWPQAISLPHVLHMAHHLSKFCGEVLRNGDDLFESCAIFGLQYRPFFI</sequence>
<dbReference type="Gene3D" id="2.170.260.10">
    <property type="entry name" value="paz domain"/>
    <property type="match status" value="1"/>
</dbReference>
<gene>
    <name evidence="3" type="ORF">GL50803_002902</name>
</gene>